<dbReference type="AlphaFoldDB" id="A0A346Y671"/>
<organism evidence="1 2">
    <name type="scientific">Euzebya pacifica</name>
    <dbReference type="NCBI Taxonomy" id="1608957"/>
    <lineage>
        <taxon>Bacteria</taxon>
        <taxon>Bacillati</taxon>
        <taxon>Actinomycetota</taxon>
        <taxon>Nitriliruptoria</taxon>
        <taxon>Euzebyales</taxon>
    </lineage>
</organism>
<protein>
    <submittedName>
        <fullName evidence="1">Uncharacterized protein</fullName>
    </submittedName>
</protein>
<reference evidence="1 2" key="1">
    <citation type="submission" date="2018-09" db="EMBL/GenBank/DDBJ databases">
        <title>Complete genome sequence of Euzebya sp. DY32-46 isolated from seawater of Pacific Ocean.</title>
        <authorList>
            <person name="Xu L."/>
            <person name="Wu Y.-H."/>
            <person name="Xu X.-W."/>
        </authorList>
    </citation>
    <scope>NUCLEOTIDE SEQUENCE [LARGE SCALE GENOMIC DNA]</scope>
    <source>
        <strain evidence="1 2">DY32-46</strain>
        <plasmid evidence="2">pedy32-46i</plasmid>
    </source>
</reference>
<dbReference type="Proteomes" id="UP000264006">
    <property type="component" value="Plasmid pEDY32-46I"/>
</dbReference>
<geneLocation type="plasmid" evidence="2">
    <name>pedy32-46i</name>
</geneLocation>
<evidence type="ECO:0000313" key="2">
    <source>
        <dbReference type="Proteomes" id="UP000264006"/>
    </source>
</evidence>
<proteinExistence type="predicted"/>
<name>A0A346Y671_9ACTN</name>
<dbReference type="EMBL" id="CP031166">
    <property type="protein sequence ID" value="AXV09968.1"/>
    <property type="molecule type" value="Genomic_DNA"/>
</dbReference>
<evidence type="ECO:0000313" key="1">
    <source>
        <dbReference type="EMBL" id="AXV09968.1"/>
    </source>
</evidence>
<accession>A0A346Y671</accession>
<keyword evidence="1" id="KW-0614">Plasmid</keyword>
<sequence>MMTVRPLLVAASRAEGSDHWRLRHGRSCTAAVCADRQLEMERRRRAEQRGDAAPVPTDDEALLDDVAAGMVAGTIDWYDVADRFGRSLGWVRDSWEPLLMTRWVVLEEQRAPSGRHGTVHGYVKDGCRGPGCAAAMKDDSRRRRRAVAYGRPALVPVGPIGEHLDDLAAAGVGMPTVSRQAGVALSTVQSIRSRSRPMVQATTADRLLGVSASMAATVDSSDTRAVIAELLLRGWTKAGIARQVVSPGATVLHIGVRPRTSRANHDAVAALLDRPWPGTPSLPAPMWPDDRVVSSESAKALLLLLAEAGVNPRRAAARIGVDADALVAMGERTTLGVIGRLRRLAAAPHQPIVRPRAA</sequence>
<gene>
    <name evidence="1" type="ORF">DVS28_b0198</name>
</gene>
<dbReference type="KEGG" id="euz:DVS28_b0198"/>
<keyword evidence="2" id="KW-1185">Reference proteome</keyword>